<keyword evidence="3" id="KW-1185">Reference proteome</keyword>
<dbReference type="AlphaFoldDB" id="A0A9Q1BKT8"/>
<organism evidence="2 3">
    <name type="scientific">Holothuria leucospilota</name>
    <name type="common">Black long sea cucumber</name>
    <name type="synonym">Mertensiothuria leucospilota</name>
    <dbReference type="NCBI Taxonomy" id="206669"/>
    <lineage>
        <taxon>Eukaryota</taxon>
        <taxon>Metazoa</taxon>
        <taxon>Echinodermata</taxon>
        <taxon>Eleutherozoa</taxon>
        <taxon>Echinozoa</taxon>
        <taxon>Holothuroidea</taxon>
        <taxon>Aspidochirotacea</taxon>
        <taxon>Aspidochirotida</taxon>
        <taxon>Holothuriidae</taxon>
        <taxon>Holothuria</taxon>
    </lineage>
</organism>
<dbReference type="InterPro" id="IPR022894">
    <property type="entry name" value="Oligoribonuclease"/>
</dbReference>
<dbReference type="Proteomes" id="UP001152320">
    <property type="component" value="Chromosome 15"/>
</dbReference>
<dbReference type="PANTHER" id="PTHR11046:SF25">
    <property type="match status" value="1"/>
</dbReference>
<proteinExistence type="predicted"/>
<reference evidence="2" key="1">
    <citation type="submission" date="2021-10" db="EMBL/GenBank/DDBJ databases">
        <title>Tropical sea cucumber genome reveals ecological adaptation and Cuvierian tubules defense mechanism.</title>
        <authorList>
            <person name="Chen T."/>
        </authorList>
    </citation>
    <scope>NUCLEOTIDE SEQUENCE</scope>
    <source>
        <strain evidence="2">Nanhai2018</strain>
        <tissue evidence="2">Muscle</tissue>
    </source>
</reference>
<evidence type="ECO:0000256" key="1">
    <source>
        <dbReference type="ARBA" id="ARBA00022722"/>
    </source>
</evidence>
<gene>
    <name evidence="2" type="ORF">HOLleu_30639</name>
</gene>
<sequence length="196" mass="21668">MTFTVGFTSWLVLQIKLQLPSIDKSILGSTAVGSHLFPGIFAAGSEAGTVRLIRLICKSIQQRACEKSGKPVDFLVFLKSSGVEKDIPLAPFKGNRFNILFHNAIGLSGTVGLFKQVEGDNQLMKVVHADLEVSSFKSGCRALGIIDKMITAPLWKCLNETGADGKRVHVADMSSRNERFMECCEKWVRCEWCDER</sequence>
<dbReference type="OrthoDB" id="6414146at2759"/>
<dbReference type="PANTHER" id="PTHR11046">
    <property type="entry name" value="OLIGORIBONUCLEASE, MITOCHONDRIAL"/>
    <property type="match status" value="1"/>
</dbReference>
<dbReference type="GO" id="GO:0000175">
    <property type="term" value="F:3'-5'-RNA exonuclease activity"/>
    <property type="evidence" value="ECO:0007669"/>
    <property type="project" value="InterPro"/>
</dbReference>
<protein>
    <submittedName>
        <fullName evidence="2">Uncharacterized protein</fullName>
    </submittedName>
</protein>
<accession>A0A9Q1BKT8</accession>
<name>A0A9Q1BKT8_HOLLE</name>
<keyword evidence="1" id="KW-0540">Nuclease</keyword>
<keyword evidence="1" id="KW-0378">Hydrolase</keyword>
<evidence type="ECO:0000313" key="3">
    <source>
        <dbReference type="Proteomes" id="UP001152320"/>
    </source>
</evidence>
<evidence type="ECO:0000313" key="2">
    <source>
        <dbReference type="EMBL" id="KAJ8028419.1"/>
    </source>
</evidence>
<dbReference type="EMBL" id="JAIZAY010000015">
    <property type="protein sequence ID" value="KAJ8028419.1"/>
    <property type="molecule type" value="Genomic_DNA"/>
</dbReference>
<comment type="caution">
    <text evidence="2">The sequence shown here is derived from an EMBL/GenBank/DDBJ whole genome shotgun (WGS) entry which is preliminary data.</text>
</comment>